<comment type="caution">
    <text evidence="4">The sequence shown here is derived from an EMBL/GenBank/DDBJ whole genome shotgun (WGS) entry which is preliminary data.</text>
</comment>
<dbReference type="InterPro" id="IPR050401">
    <property type="entry name" value="Cyclic_nucleotide_synthase"/>
</dbReference>
<dbReference type="GO" id="GO:0007168">
    <property type="term" value="P:receptor guanylyl cyclase signaling pathway"/>
    <property type="evidence" value="ECO:0007669"/>
    <property type="project" value="TreeGrafter"/>
</dbReference>
<dbReference type="PROSITE" id="PS50125">
    <property type="entry name" value="GUANYLATE_CYCLASE_2"/>
    <property type="match status" value="1"/>
</dbReference>
<dbReference type="GO" id="GO:0035556">
    <property type="term" value="P:intracellular signal transduction"/>
    <property type="evidence" value="ECO:0007669"/>
    <property type="project" value="InterPro"/>
</dbReference>
<dbReference type="Pfam" id="PF00211">
    <property type="entry name" value="Guanylate_cyc"/>
    <property type="match status" value="1"/>
</dbReference>
<evidence type="ECO:0000313" key="5">
    <source>
        <dbReference type="Proteomes" id="UP000693970"/>
    </source>
</evidence>
<dbReference type="CDD" id="cd07302">
    <property type="entry name" value="CHD"/>
    <property type="match status" value="1"/>
</dbReference>
<reference evidence="4" key="2">
    <citation type="submission" date="2021-04" db="EMBL/GenBank/DDBJ databases">
        <authorList>
            <person name="Podell S."/>
        </authorList>
    </citation>
    <scope>NUCLEOTIDE SEQUENCE</scope>
    <source>
        <strain evidence="4">Hildebrandi</strain>
    </source>
</reference>
<dbReference type="OrthoDB" id="40333at2759"/>
<gene>
    <name evidence="4" type="ORF">IV203_035998</name>
</gene>
<dbReference type="EMBL" id="JAGRRH010000013">
    <property type="protein sequence ID" value="KAG7360899.1"/>
    <property type="molecule type" value="Genomic_DNA"/>
</dbReference>
<dbReference type="PANTHER" id="PTHR11920">
    <property type="entry name" value="GUANYLYL CYCLASE"/>
    <property type="match status" value="1"/>
</dbReference>
<dbReference type="SMART" id="SM00044">
    <property type="entry name" value="CYCc"/>
    <property type="match status" value="1"/>
</dbReference>
<feature type="domain" description="Guanylate cyclase" evidence="3">
    <location>
        <begin position="1"/>
        <end position="96"/>
    </location>
</feature>
<name>A0A9K3PXN0_9STRA</name>
<sequence length="176" mass="19194">MKVFKVETIGDSYVAVCGLPNHRDGHAIVMVQFASLCLKAMLRVTRELEVFLGPSTGDLKARVGLHSGSVTAGVLRGEKARFQLFGDTVNTASRIESSGMPGKIHASKHTVDPLVEAGKGHWATEREDSVSLKGKRRSANFLGIATFFSKSFYNISDVRFKPSKSSIKPYCQSFQA</sequence>
<dbReference type="GO" id="GO:0001653">
    <property type="term" value="F:peptide receptor activity"/>
    <property type="evidence" value="ECO:0007669"/>
    <property type="project" value="TreeGrafter"/>
</dbReference>
<dbReference type="PANTHER" id="PTHR11920:SF335">
    <property type="entry name" value="GUANYLATE CYCLASE"/>
    <property type="match status" value="1"/>
</dbReference>
<evidence type="ECO:0000313" key="4">
    <source>
        <dbReference type="EMBL" id="KAG7360899.1"/>
    </source>
</evidence>
<protein>
    <submittedName>
        <fullName evidence="4">Adenylate/guanylate cyclase</fullName>
    </submittedName>
</protein>
<reference evidence="4" key="1">
    <citation type="journal article" date="2021" name="Sci. Rep.">
        <title>Diploid genomic architecture of Nitzschia inconspicua, an elite biomass production diatom.</title>
        <authorList>
            <person name="Oliver A."/>
            <person name="Podell S."/>
            <person name="Pinowska A."/>
            <person name="Traller J.C."/>
            <person name="Smith S.R."/>
            <person name="McClure R."/>
            <person name="Beliaev A."/>
            <person name="Bohutskyi P."/>
            <person name="Hill E.A."/>
            <person name="Rabines A."/>
            <person name="Zheng H."/>
            <person name="Allen L.Z."/>
            <person name="Kuo A."/>
            <person name="Grigoriev I.V."/>
            <person name="Allen A.E."/>
            <person name="Hazlebeck D."/>
            <person name="Allen E.E."/>
        </authorList>
    </citation>
    <scope>NUCLEOTIDE SEQUENCE</scope>
    <source>
        <strain evidence="4">Hildebrandi</strain>
    </source>
</reference>
<accession>A0A9K3PXN0</accession>
<dbReference type="GO" id="GO:0004383">
    <property type="term" value="F:guanylate cyclase activity"/>
    <property type="evidence" value="ECO:0007669"/>
    <property type="project" value="TreeGrafter"/>
</dbReference>
<proteinExistence type="predicted"/>
<dbReference type="GO" id="GO:0000166">
    <property type="term" value="F:nucleotide binding"/>
    <property type="evidence" value="ECO:0007669"/>
    <property type="project" value="UniProtKB-KW"/>
</dbReference>
<dbReference type="InterPro" id="IPR001054">
    <property type="entry name" value="A/G_cyclase"/>
</dbReference>
<dbReference type="Proteomes" id="UP000693970">
    <property type="component" value="Unassembled WGS sequence"/>
</dbReference>
<dbReference type="GO" id="GO:0004016">
    <property type="term" value="F:adenylate cyclase activity"/>
    <property type="evidence" value="ECO:0007669"/>
    <property type="project" value="TreeGrafter"/>
</dbReference>
<dbReference type="AlphaFoldDB" id="A0A9K3PXN0"/>
<keyword evidence="2" id="KW-0456">Lyase</keyword>
<evidence type="ECO:0000259" key="3">
    <source>
        <dbReference type="PROSITE" id="PS50125"/>
    </source>
</evidence>
<keyword evidence="1" id="KW-0547">Nucleotide-binding</keyword>
<keyword evidence="5" id="KW-1185">Reference proteome</keyword>
<evidence type="ECO:0000256" key="1">
    <source>
        <dbReference type="ARBA" id="ARBA00022741"/>
    </source>
</evidence>
<organism evidence="4 5">
    <name type="scientific">Nitzschia inconspicua</name>
    <dbReference type="NCBI Taxonomy" id="303405"/>
    <lineage>
        <taxon>Eukaryota</taxon>
        <taxon>Sar</taxon>
        <taxon>Stramenopiles</taxon>
        <taxon>Ochrophyta</taxon>
        <taxon>Bacillariophyta</taxon>
        <taxon>Bacillariophyceae</taxon>
        <taxon>Bacillariophycidae</taxon>
        <taxon>Bacillariales</taxon>
        <taxon>Bacillariaceae</taxon>
        <taxon>Nitzschia</taxon>
    </lineage>
</organism>
<dbReference type="GO" id="GO:0005886">
    <property type="term" value="C:plasma membrane"/>
    <property type="evidence" value="ECO:0007669"/>
    <property type="project" value="TreeGrafter"/>
</dbReference>
<evidence type="ECO:0000256" key="2">
    <source>
        <dbReference type="ARBA" id="ARBA00023239"/>
    </source>
</evidence>